<organism evidence="2 3">
    <name type="scientific">Pleurodeles waltl</name>
    <name type="common">Iberian ribbed newt</name>
    <dbReference type="NCBI Taxonomy" id="8319"/>
    <lineage>
        <taxon>Eukaryota</taxon>
        <taxon>Metazoa</taxon>
        <taxon>Chordata</taxon>
        <taxon>Craniata</taxon>
        <taxon>Vertebrata</taxon>
        <taxon>Euteleostomi</taxon>
        <taxon>Amphibia</taxon>
        <taxon>Batrachia</taxon>
        <taxon>Caudata</taxon>
        <taxon>Salamandroidea</taxon>
        <taxon>Salamandridae</taxon>
        <taxon>Pleurodelinae</taxon>
        <taxon>Pleurodeles</taxon>
    </lineage>
</organism>
<evidence type="ECO:0000256" key="1">
    <source>
        <dbReference type="SAM" id="MobiDB-lite"/>
    </source>
</evidence>
<keyword evidence="3" id="KW-1185">Reference proteome</keyword>
<dbReference type="EMBL" id="JANPWB010000012">
    <property type="protein sequence ID" value="KAJ1113603.1"/>
    <property type="molecule type" value="Genomic_DNA"/>
</dbReference>
<dbReference type="Proteomes" id="UP001066276">
    <property type="component" value="Chromosome 8"/>
</dbReference>
<feature type="region of interest" description="Disordered" evidence="1">
    <location>
        <begin position="1"/>
        <end position="45"/>
    </location>
</feature>
<gene>
    <name evidence="2" type="ORF">NDU88_001845</name>
</gene>
<dbReference type="AlphaFoldDB" id="A0AAV7NBY8"/>
<name>A0AAV7NBY8_PLEWA</name>
<sequence>MHGDDRHPILGLRPRCGKENRAHPEKRATVGPQPKKRTADPTLARAGDAAEACGMTFLTGVSSFPMARSLQGKRVQMVSLFINLATLGGQGAQADLIAEAPTRELGAPNKEQPEGSAPSTLTDS</sequence>
<feature type="compositionally biased region" description="Basic and acidic residues" evidence="1">
    <location>
        <begin position="16"/>
        <end position="28"/>
    </location>
</feature>
<feature type="region of interest" description="Disordered" evidence="1">
    <location>
        <begin position="100"/>
        <end position="124"/>
    </location>
</feature>
<protein>
    <submittedName>
        <fullName evidence="2">Uncharacterized protein</fullName>
    </submittedName>
</protein>
<reference evidence="2" key="1">
    <citation type="journal article" date="2022" name="bioRxiv">
        <title>Sequencing and chromosome-scale assembly of the giantPleurodeles waltlgenome.</title>
        <authorList>
            <person name="Brown T."/>
            <person name="Elewa A."/>
            <person name="Iarovenko S."/>
            <person name="Subramanian E."/>
            <person name="Araus A.J."/>
            <person name="Petzold A."/>
            <person name="Susuki M."/>
            <person name="Suzuki K.-i.T."/>
            <person name="Hayashi T."/>
            <person name="Toyoda A."/>
            <person name="Oliveira C."/>
            <person name="Osipova E."/>
            <person name="Leigh N.D."/>
            <person name="Simon A."/>
            <person name="Yun M.H."/>
        </authorList>
    </citation>
    <scope>NUCLEOTIDE SEQUENCE</scope>
    <source>
        <strain evidence="2">20211129_DDA</strain>
        <tissue evidence="2">Liver</tissue>
    </source>
</reference>
<comment type="caution">
    <text evidence="2">The sequence shown here is derived from an EMBL/GenBank/DDBJ whole genome shotgun (WGS) entry which is preliminary data.</text>
</comment>
<proteinExistence type="predicted"/>
<evidence type="ECO:0000313" key="2">
    <source>
        <dbReference type="EMBL" id="KAJ1113603.1"/>
    </source>
</evidence>
<accession>A0AAV7NBY8</accession>
<evidence type="ECO:0000313" key="3">
    <source>
        <dbReference type="Proteomes" id="UP001066276"/>
    </source>
</evidence>